<gene>
    <name evidence="3" type="ORF">GCM10010102_37400</name>
</gene>
<name>A0A8H9GLP1_9MICO</name>
<dbReference type="AlphaFoldDB" id="A0A8H9GLP1"/>
<dbReference type="PROSITE" id="PS51257">
    <property type="entry name" value="PROKAR_LIPOPROTEIN"/>
    <property type="match status" value="1"/>
</dbReference>
<comment type="caution">
    <text evidence="3">The sequence shown here is derived from an EMBL/GenBank/DDBJ whole genome shotgun (WGS) entry which is preliminary data.</text>
</comment>
<accession>A0A8H9GLP1</accession>
<feature type="domain" description="Transglycosylase SLT" evidence="2">
    <location>
        <begin position="165"/>
        <end position="209"/>
    </location>
</feature>
<evidence type="ECO:0000256" key="1">
    <source>
        <dbReference type="SAM" id="SignalP"/>
    </source>
</evidence>
<dbReference type="InterPro" id="IPR043426">
    <property type="entry name" value="MltB-like"/>
</dbReference>
<dbReference type="InterPro" id="IPR023346">
    <property type="entry name" value="Lysozyme-like_dom_sf"/>
</dbReference>
<dbReference type="PANTHER" id="PTHR30163:SF8">
    <property type="entry name" value="LYTIC MUREIN TRANSGLYCOSYLASE"/>
    <property type="match status" value="1"/>
</dbReference>
<evidence type="ECO:0000313" key="4">
    <source>
        <dbReference type="Proteomes" id="UP000655589"/>
    </source>
</evidence>
<proteinExistence type="predicted"/>
<reference evidence="3" key="1">
    <citation type="journal article" date="2014" name="Int. J. Syst. Evol. Microbiol.">
        <title>Complete genome sequence of Corynebacterium casei LMG S-19264T (=DSM 44701T), isolated from a smear-ripened cheese.</title>
        <authorList>
            <consortium name="US DOE Joint Genome Institute (JGI-PGF)"/>
            <person name="Walter F."/>
            <person name="Albersmeier A."/>
            <person name="Kalinowski J."/>
            <person name="Ruckert C."/>
        </authorList>
    </citation>
    <scope>NUCLEOTIDE SEQUENCE</scope>
    <source>
        <strain evidence="3">JCM 3051</strain>
    </source>
</reference>
<sequence length="244" mass="24967">MRGTARAAVLAAALVLTGCAAAERGAPSGPLAELGPPTAPRHDLPVAAVDPADADAVPVAELPDPAWLRETAERTGIPRRALAAYAGAALRTSWTEPGCGLGWNALAGIGAVESVHGSYLGARAGADGIVHPPIIGIPLDGSDGVMEILDTDGGELDGDDRFDRAVGPLQFIPTTWGRHARDGDLDGRTDPHQIDDAALTAAGYLCSAGGDVTTDEGWADALTTYNRSLSYAHDVTDLAVSYIG</sequence>
<dbReference type="RefSeq" id="WP_229785665.1">
    <property type="nucleotide sequence ID" value="NZ_BMPT01000018.1"/>
</dbReference>
<dbReference type="InterPro" id="IPR031304">
    <property type="entry name" value="SLT_2"/>
</dbReference>
<organism evidence="3 4">
    <name type="scientific">Promicromonospora citrea</name>
    <dbReference type="NCBI Taxonomy" id="43677"/>
    <lineage>
        <taxon>Bacteria</taxon>
        <taxon>Bacillati</taxon>
        <taxon>Actinomycetota</taxon>
        <taxon>Actinomycetes</taxon>
        <taxon>Micrococcales</taxon>
        <taxon>Promicromonosporaceae</taxon>
        <taxon>Promicromonospora</taxon>
    </lineage>
</organism>
<reference evidence="3" key="2">
    <citation type="submission" date="2020-09" db="EMBL/GenBank/DDBJ databases">
        <authorList>
            <person name="Sun Q."/>
            <person name="Ohkuma M."/>
        </authorList>
    </citation>
    <scope>NUCLEOTIDE SEQUENCE</scope>
    <source>
        <strain evidence="3">JCM 3051</strain>
    </source>
</reference>
<dbReference type="CDD" id="cd13399">
    <property type="entry name" value="Slt35-like"/>
    <property type="match status" value="1"/>
</dbReference>
<dbReference type="PANTHER" id="PTHR30163">
    <property type="entry name" value="MEMBRANE-BOUND LYTIC MUREIN TRANSGLYCOSYLASE B"/>
    <property type="match status" value="1"/>
</dbReference>
<dbReference type="Pfam" id="PF13406">
    <property type="entry name" value="SLT_2"/>
    <property type="match status" value="1"/>
</dbReference>
<feature type="chain" id="PRO_5039716674" description="Transglycosylase SLT domain-containing protein" evidence="1">
    <location>
        <begin position="23"/>
        <end position="244"/>
    </location>
</feature>
<keyword evidence="4" id="KW-1185">Reference proteome</keyword>
<dbReference type="GO" id="GO:0009253">
    <property type="term" value="P:peptidoglycan catabolic process"/>
    <property type="evidence" value="ECO:0007669"/>
    <property type="project" value="TreeGrafter"/>
</dbReference>
<protein>
    <recommendedName>
        <fullName evidence="2">Transglycosylase SLT domain-containing protein</fullName>
    </recommendedName>
</protein>
<dbReference type="Proteomes" id="UP000655589">
    <property type="component" value="Unassembled WGS sequence"/>
</dbReference>
<dbReference type="SUPFAM" id="SSF53955">
    <property type="entry name" value="Lysozyme-like"/>
    <property type="match status" value="1"/>
</dbReference>
<feature type="signal peptide" evidence="1">
    <location>
        <begin position="1"/>
        <end position="22"/>
    </location>
</feature>
<evidence type="ECO:0000313" key="3">
    <source>
        <dbReference type="EMBL" id="GGM38360.1"/>
    </source>
</evidence>
<evidence type="ECO:0000259" key="2">
    <source>
        <dbReference type="Pfam" id="PF13406"/>
    </source>
</evidence>
<dbReference type="GO" id="GO:0008933">
    <property type="term" value="F:peptidoglycan lytic transglycosylase activity"/>
    <property type="evidence" value="ECO:0007669"/>
    <property type="project" value="TreeGrafter"/>
</dbReference>
<dbReference type="EMBL" id="BMPT01000018">
    <property type="protein sequence ID" value="GGM38360.1"/>
    <property type="molecule type" value="Genomic_DNA"/>
</dbReference>
<keyword evidence="1" id="KW-0732">Signal</keyword>